<dbReference type="AlphaFoldDB" id="A0A077UGE4"/>
<comment type="similarity">
    <text evidence="2">Belongs to the GRP transporter (TC 2.A.7.5) family.</text>
</comment>
<keyword evidence="6 7" id="KW-0472">Membrane</keyword>
<feature type="transmembrane region" description="Helical" evidence="7">
    <location>
        <begin position="183"/>
        <end position="199"/>
    </location>
</feature>
<evidence type="ECO:0000256" key="2">
    <source>
        <dbReference type="ARBA" id="ARBA00006117"/>
    </source>
</evidence>
<keyword evidence="3" id="KW-0762">Sugar transport</keyword>
<feature type="transmembrane region" description="Helical" evidence="7">
    <location>
        <begin position="38"/>
        <end position="56"/>
    </location>
</feature>
<evidence type="ECO:0000256" key="7">
    <source>
        <dbReference type="SAM" id="Phobius"/>
    </source>
</evidence>
<feature type="transmembrane region" description="Helical" evidence="7">
    <location>
        <begin position="62"/>
        <end position="80"/>
    </location>
</feature>
<organism evidence="8 9">
    <name type="scientific">Staphylococcus schweitzeri</name>
    <dbReference type="NCBI Taxonomy" id="1654388"/>
    <lineage>
        <taxon>Bacteria</taxon>
        <taxon>Bacillati</taxon>
        <taxon>Bacillota</taxon>
        <taxon>Bacilli</taxon>
        <taxon>Bacillales</taxon>
        <taxon>Staphylococcaceae</taxon>
        <taxon>Staphylococcus</taxon>
    </lineage>
</organism>
<sequence length="287" mass="30570">MQFFDFLIALLPALFWGSVVLINVFVGGGPYNQIRGTTLGALIIGLALLITGYAKFDNPTVIIVGLISGALWAFGQANQLKSISLIGVSNTMPVSTGMQLVGTTLFSVIFLGEWSTMTQIIFGLIAMILLVTGVALTSLKAKNERQSDNPEFKKAMGILIISTVGYVGFVVLGDIFGVGGTDALFFQSVGMAIGGFILSMNHKTSLRSTALNLLPGIIWGIGNLFMFYSQPKVGVATSFSLSQLLVIVSTLGGIFILGERKDRRQMKGIWAGIIIIVIAAIILGNLK</sequence>
<dbReference type="InterPro" id="IPR010651">
    <property type="entry name" value="Sugar_transport"/>
</dbReference>
<evidence type="ECO:0000256" key="1">
    <source>
        <dbReference type="ARBA" id="ARBA00004127"/>
    </source>
</evidence>
<dbReference type="GO" id="GO:0016020">
    <property type="term" value="C:membrane"/>
    <property type="evidence" value="ECO:0007669"/>
    <property type="project" value="InterPro"/>
</dbReference>
<feature type="transmembrane region" description="Helical" evidence="7">
    <location>
        <begin position="117"/>
        <end position="136"/>
    </location>
</feature>
<dbReference type="RefSeq" id="WP_047529616.1">
    <property type="nucleotide sequence ID" value="NZ_CCEH01000004.1"/>
</dbReference>
<feature type="transmembrane region" description="Helical" evidence="7">
    <location>
        <begin position="235"/>
        <end position="257"/>
    </location>
</feature>
<evidence type="ECO:0000256" key="4">
    <source>
        <dbReference type="ARBA" id="ARBA00022692"/>
    </source>
</evidence>
<feature type="transmembrane region" description="Helical" evidence="7">
    <location>
        <begin position="6"/>
        <end position="26"/>
    </location>
</feature>
<feature type="transmembrane region" description="Helical" evidence="7">
    <location>
        <begin position="157"/>
        <end position="177"/>
    </location>
</feature>
<keyword evidence="4 7" id="KW-0812">Transmembrane</keyword>
<dbReference type="Pfam" id="PF06800">
    <property type="entry name" value="Sugar_transport"/>
    <property type="match status" value="1"/>
</dbReference>
<evidence type="ECO:0000256" key="5">
    <source>
        <dbReference type="ARBA" id="ARBA00022989"/>
    </source>
</evidence>
<dbReference type="GO" id="GO:0012505">
    <property type="term" value="C:endomembrane system"/>
    <property type="evidence" value="ECO:0007669"/>
    <property type="project" value="UniProtKB-SubCell"/>
</dbReference>
<dbReference type="InterPro" id="IPR037185">
    <property type="entry name" value="EmrE-like"/>
</dbReference>
<gene>
    <name evidence="8" type="primary">glcU</name>
    <name evidence="8" type="ORF">ERS140147_00644</name>
</gene>
<evidence type="ECO:0000256" key="6">
    <source>
        <dbReference type="ARBA" id="ARBA00023136"/>
    </source>
</evidence>
<evidence type="ECO:0000313" key="8">
    <source>
        <dbReference type="EMBL" id="CDR27539.1"/>
    </source>
</evidence>
<evidence type="ECO:0000256" key="3">
    <source>
        <dbReference type="ARBA" id="ARBA00022597"/>
    </source>
</evidence>
<dbReference type="Proteomes" id="UP000044616">
    <property type="component" value="Unassembled WGS sequence"/>
</dbReference>
<keyword evidence="5 7" id="KW-1133">Transmembrane helix</keyword>
<name>A0A077UGE4_9STAP</name>
<dbReference type="GO" id="GO:0015144">
    <property type="term" value="F:carbohydrate transmembrane transporter activity"/>
    <property type="evidence" value="ECO:0007669"/>
    <property type="project" value="InterPro"/>
</dbReference>
<comment type="subcellular location">
    <subcellularLocation>
        <location evidence="1">Endomembrane system</location>
        <topology evidence="1">Multi-pass membrane protein</topology>
    </subcellularLocation>
</comment>
<keyword evidence="3" id="KW-0813">Transport</keyword>
<proteinExistence type="inferred from homology"/>
<reference evidence="8 9" key="1">
    <citation type="submission" date="2014-05" db="EMBL/GenBank/DDBJ databases">
        <authorList>
            <person name="Aslett A.Martin."/>
            <person name="De Silva Nishadi"/>
        </authorList>
    </citation>
    <scope>NUCLEOTIDE SEQUENCE [LARGE SCALE GENOMIC DNA]</scope>
</reference>
<protein>
    <submittedName>
        <fullName evidence="8">Glucose uptake protein glcU</fullName>
    </submittedName>
</protein>
<accession>A0A077UGE4</accession>
<dbReference type="PANTHER" id="PTHR16119">
    <property type="entry name" value="TRANSMEMBRANE PROTEIN 144"/>
    <property type="match status" value="1"/>
</dbReference>
<feature type="transmembrane region" description="Helical" evidence="7">
    <location>
        <begin position="211"/>
        <end position="229"/>
    </location>
</feature>
<evidence type="ECO:0000313" key="9">
    <source>
        <dbReference type="Proteomes" id="UP000044616"/>
    </source>
</evidence>
<dbReference type="SUPFAM" id="SSF103481">
    <property type="entry name" value="Multidrug resistance efflux transporter EmrE"/>
    <property type="match status" value="2"/>
</dbReference>
<dbReference type="PANTHER" id="PTHR16119:SF17">
    <property type="entry name" value="TRANSMEMBRANE PROTEIN 144"/>
    <property type="match status" value="1"/>
</dbReference>
<feature type="transmembrane region" description="Helical" evidence="7">
    <location>
        <begin position="269"/>
        <end position="286"/>
    </location>
</feature>
<dbReference type="EMBL" id="CCEH01000004">
    <property type="protein sequence ID" value="CDR27539.1"/>
    <property type="molecule type" value="Genomic_DNA"/>
</dbReference>